<name>A0ABP3D5J0_9PSEU</name>
<evidence type="ECO:0000256" key="1">
    <source>
        <dbReference type="SAM" id="SignalP"/>
    </source>
</evidence>
<evidence type="ECO:0000313" key="2">
    <source>
        <dbReference type="EMBL" id="GAA0223975.1"/>
    </source>
</evidence>
<organism evidence="2 3">
    <name type="scientific">Saccharothrix mutabilis subsp. mutabilis</name>
    <dbReference type="NCBI Taxonomy" id="66855"/>
    <lineage>
        <taxon>Bacteria</taxon>
        <taxon>Bacillati</taxon>
        <taxon>Actinomycetota</taxon>
        <taxon>Actinomycetes</taxon>
        <taxon>Pseudonocardiales</taxon>
        <taxon>Pseudonocardiaceae</taxon>
        <taxon>Saccharothrix</taxon>
    </lineage>
</organism>
<dbReference type="PROSITE" id="PS51257">
    <property type="entry name" value="PROKAR_LIPOPROTEIN"/>
    <property type="match status" value="1"/>
</dbReference>
<dbReference type="RefSeq" id="WP_343933689.1">
    <property type="nucleotide sequence ID" value="NZ_BAAABU010000004.1"/>
</dbReference>
<keyword evidence="3" id="KW-1185">Reference proteome</keyword>
<keyword evidence="1" id="KW-0732">Signal</keyword>
<accession>A0ABP3D5J0</accession>
<reference evidence="3" key="1">
    <citation type="journal article" date="2019" name="Int. J. Syst. Evol. Microbiol.">
        <title>The Global Catalogue of Microorganisms (GCM) 10K type strain sequencing project: providing services to taxonomists for standard genome sequencing and annotation.</title>
        <authorList>
            <consortium name="The Broad Institute Genomics Platform"/>
            <consortium name="The Broad Institute Genome Sequencing Center for Infectious Disease"/>
            <person name="Wu L."/>
            <person name="Ma J."/>
        </authorList>
    </citation>
    <scope>NUCLEOTIDE SEQUENCE [LARGE SCALE GENOMIC DNA]</scope>
    <source>
        <strain evidence="3">JCM 3380</strain>
    </source>
</reference>
<proteinExistence type="predicted"/>
<evidence type="ECO:0000313" key="3">
    <source>
        <dbReference type="Proteomes" id="UP001500416"/>
    </source>
</evidence>
<feature type="signal peptide" evidence="1">
    <location>
        <begin position="1"/>
        <end position="20"/>
    </location>
</feature>
<dbReference type="Proteomes" id="UP001500416">
    <property type="component" value="Unassembled WGS sequence"/>
</dbReference>
<protein>
    <recommendedName>
        <fullName evidence="4">Lipoprotein</fullName>
    </recommendedName>
</protein>
<evidence type="ECO:0008006" key="4">
    <source>
        <dbReference type="Google" id="ProtNLM"/>
    </source>
</evidence>
<gene>
    <name evidence="2" type="ORF">GCM10010492_22610</name>
</gene>
<comment type="caution">
    <text evidence="2">The sequence shown here is derived from an EMBL/GenBank/DDBJ whole genome shotgun (WGS) entry which is preliminary data.</text>
</comment>
<sequence>MRALAVLVVGTLLLAGCTTAQPSPSSTTAVPARTVVVDDVPVLNPGGLGKVRLGMTLEELRATGEVGEQLDDWPQANCPVYELKRASGWVGIDGGVAVDLRLEGGARTPEGLRFGESRQRLEQLYPTAELTPHGYVLPVAESRFYYFGFTNAGDTVNVMGLRQIGCFL</sequence>
<dbReference type="EMBL" id="BAAABU010000004">
    <property type="protein sequence ID" value="GAA0223975.1"/>
    <property type="molecule type" value="Genomic_DNA"/>
</dbReference>
<feature type="chain" id="PRO_5047398251" description="Lipoprotein" evidence="1">
    <location>
        <begin position="21"/>
        <end position="168"/>
    </location>
</feature>